<sequence length="62" mass="6798">MNDIPASPSAHGAPERPASAAVPQRPRAGRLSRVPETGIAPLDEETLRRLEKTWETRPGWRG</sequence>
<evidence type="ECO:0000313" key="3">
    <source>
        <dbReference type="Proteomes" id="UP000198908"/>
    </source>
</evidence>
<dbReference type="STRING" id="416944.SAMN05421548_13564"/>
<dbReference type="AlphaFoldDB" id="A0A1G7ASV9"/>
<name>A0A1G7ASV9_9BURK</name>
<feature type="region of interest" description="Disordered" evidence="1">
    <location>
        <begin position="1"/>
        <end position="44"/>
    </location>
</feature>
<dbReference type="Proteomes" id="UP000198908">
    <property type="component" value="Unassembled WGS sequence"/>
</dbReference>
<accession>A0A1G7ASV9</accession>
<dbReference type="RefSeq" id="WP_143189364.1">
    <property type="nucleotide sequence ID" value="NZ_FMYQ01000035.1"/>
</dbReference>
<dbReference type="EMBL" id="FMYQ01000035">
    <property type="protein sequence ID" value="SDE17939.1"/>
    <property type="molecule type" value="Genomic_DNA"/>
</dbReference>
<feature type="non-terminal residue" evidence="2">
    <location>
        <position position="62"/>
    </location>
</feature>
<gene>
    <name evidence="2" type="ORF">SAMN05421548_13564</name>
</gene>
<protein>
    <submittedName>
        <fullName evidence="2">Uncharacterized protein</fullName>
    </submittedName>
</protein>
<evidence type="ECO:0000313" key="2">
    <source>
        <dbReference type="EMBL" id="SDE17939.1"/>
    </source>
</evidence>
<proteinExistence type="predicted"/>
<keyword evidence="3" id="KW-1185">Reference proteome</keyword>
<reference evidence="3" key="1">
    <citation type="submission" date="2016-09" db="EMBL/GenBank/DDBJ databases">
        <authorList>
            <person name="Varghese N."/>
            <person name="Submissions S."/>
        </authorList>
    </citation>
    <scope>NUCLEOTIDE SEQUENCE [LARGE SCALE GENOMIC DNA]</scope>
    <source>
        <strain evidence="3">TNe-862</strain>
    </source>
</reference>
<evidence type="ECO:0000256" key="1">
    <source>
        <dbReference type="SAM" id="MobiDB-lite"/>
    </source>
</evidence>
<organism evidence="2 3">
    <name type="scientific">Paraburkholderia lycopersici</name>
    <dbReference type="NCBI Taxonomy" id="416944"/>
    <lineage>
        <taxon>Bacteria</taxon>
        <taxon>Pseudomonadati</taxon>
        <taxon>Pseudomonadota</taxon>
        <taxon>Betaproteobacteria</taxon>
        <taxon>Burkholderiales</taxon>
        <taxon>Burkholderiaceae</taxon>
        <taxon>Paraburkholderia</taxon>
    </lineage>
</organism>